<dbReference type="EMBL" id="CM008969">
    <property type="protein sequence ID" value="PNW79966.1"/>
    <property type="molecule type" value="Genomic_DNA"/>
</dbReference>
<dbReference type="Gramene" id="PNW79966">
    <property type="protein sequence ID" value="PNW79966"/>
    <property type="gene ID" value="CHLRE_08g373359v5"/>
</dbReference>
<feature type="domain" description="Glycosyl transferase CAP10" evidence="3">
    <location>
        <begin position="15"/>
        <end position="207"/>
    </location>
</feature>
<dbReference type="OrthoDB" id="206240at2759"/>
<name>A0A2K3DHG7_CHLRE</name>
<keyword evidence="5" id="KW-1185">Reference proteome</keyword>
<dbReference type="Proteomes" id="UP000006906">
    <property type="component" value="Chromosome 8"/>
</dbReference>
<dbReference type="AlphaFoldDB" id="A0A2K3DHG7"/>
<keyword evidence="2" id="KW-0808">Transferase</keyword>
<dbReference type="PANTHER" id="PTHR12203">
    <property type="entry name" value="KDEL LYS-ASP-GLU-LEU CONTAINING - RELATED"/>
    <property type="match status" value="1"/>
</dbReference>
<evidence type="ECO:0000313" key="4">
    <source>
        <dbReference type="EMBL" id="PNW79966.1"/>
    </source>
</evidence>
<sequence>MALLWPNGYLVSAALQGLVDEKSFMLKRRLVVGRFALSGPVQHIPTYHKGLMKTSRLSVVHHWRNASFTDVGISSVPMYQWTFLRELGLVGQVNSSIRPQMRVTELLQYRYILCIEGADVSTAFGWALASYSVPLHPYPFVYNVWYFNGLRPWVHFVPLKPDGSDLESAYWYCETHLRRCNEIALAGRQHMVRMLDVEYLSRIKREVVSLWNLEA</sequence>
<dbReference type="SMART" id="SM00672">
    <property type="entry name" value="CAP10"/>
    <property type="match status" value="1"/>
</dbReference>
<evidence type="ECO:0000313" key="5">
    <source>
        <dbReference type="Proteomes" id="UP000006906"/>
    </source>
</evidence>
<dbReference type="KEGG" id="cre:CHLRE_08g373359v5"/>
<dbReference type="RefSeq" id="XP_042922091.1">
    <property type="nucleotide sequence ID" value="XM_043065091.1"/>
</dbReference>
<dbReference type="InterPro" id="IPR006598">
    <property type="entry name" value="CAP10"/>
</dbReference>
<organism evidence="4 5">
    <name type="scientific">Chlamydomonas reinhardtii</name>
    <name type="common">Chlamydomonas smithii</name>
    <dbReference type="NCBI Taxonomy" id="3055"/>
    <lineage>
        <taxon>Eukaryota</taxon>
        <taxon>Viridiplantae</taxon>
        <taxon>Chlorophyta</taxon>
        <taxon>core chlorophytes</taxon>
        <taxon>Chlorophyceae</taxon>
        <taxon>CS clade</taxon>
        <taxon>Chlamydomonadales</taxon>
        <taxon>Chlamydomonadaceae</taxon>
        <taxon>Chlamydomonas</taxon>
    </lineage>
</organism>
<protein>
    <recommendedName>
        <fullName evidence="3">Glycosyl transferase CAP10 domain-containing protein</fullName>
    </recommendedName>
</protein>
<gene>
    <name evidence="4" type="ORF">CHLRE_08g373359v5</name>
</gene>
<accession>A0A2K3DHG7</accession>
<dbReference type="GeneID" id="66054428"/>
<dbReference type="Pfam" id="PF05686">
    <property type="entry name" value="Glyco_transf_90"/>
    <property type="match status" value="1"/>
</dbReference>
<dbReference type="InterPro" id="IPR051091">
    <property type="entry name" value="O-Glucosyltr/Glycosyltrsf_90"/>
</dbReference>
<dbReference type="ExpressionAtlas" id="A0A2K3DHG7">
    <property type="expression patterns" value="baseline and differential"/>
</dbReference>
<dbReference type="InParanoid" id="A0A2K3DHG7"/>
<comment type="similarity">
    <text evidence="1">Belongs to the glycosyltransferase 90 family.</text>
</comment>
<proteinExistence type="inferred from homology"/>
<dbReference type="PANTHER" id="PTHR12203:SF35">
    <property type="entry name" value="PROTEIN O-GLUCOSYLTRANSFERASE 1"/>
    <property type="match status" value="1"/>
</dbReference>
<evidence type="ECO:0000259" key="3">
    <source>
        <dbReference type="SMART" id="SM00672"/>
    </source>
</evidence>
<dbReference type="GO" id="GO:0016740">
    <property type="term" value="F:transferase activity"/>
    <property type="evidence" value="ECO:0007669"/>
    <property type="project" value="UniProtKB-KW"/>
</dbReference>
<evidence type="ECO:0000256" key="2">
    <source>
        <dbReference type="ARBA" id="ARBA00022679"/>
    </source>
</evidence>
<reference evidence="4 5" key="1">
    <citation type="journal article" date="2007" name="Science">
        <title>The Chlamydomonas genome reveals the evolution of key animal and plant functions.</title>
        <authorList>
            <person name="Merchant S.S."/>
            <person name="Prochnik S.E."/>
            <person name="Vallon O."/>
            <person name="Harris E.H."/>
            <person name="Karpowicz S.J."/>
            <person name="Witman G.B."/>
            <person name="Terry A."/>
            <person name="Salamov A."/>
            <person name="Fritz-Laylin L.K."/>
            <person name="Marechal-Drouard L."/>
            <person name="Marshall W.F."/>
            <person name="Qu L.H."/>
            <person name="Nelson D.R."/>
            <person name="Sanderfoot A.A."/>
            <person name="Spalding M.H."/>
            <person name="Kapitonov V.V."/>
            <person name="Ren Q."/>
            <person name="Ferris P."/>
            <person name="Lindquist E."/>
            <person name="Shapiro H."/>
            <person name="Lucas S.M."/>
            <person name="Grimwood J."/>
            <person name="Schmutz J."/>
            <person name="Cardol P."/>
            <person name="Cerutti H."/>
            <person name="Chanfreau G."/>
            <person name="Chen C.L."/>
            <person name="Cognat V."/>
            <person name="Croft M.T."/>
            <person name="Dent R."/>
            <person name="Dutcher S."/>
            <person name="Fernandez E."/>
            <person name="Fukuzawa H."/>
            <person name="Gonzalez-Ballester D."/>
            <person name="Gonzalez-Halphen D."/>
            <person name="Hallmann A."/>
            <person name="Hanikenne M."/>
            <person name="Hippler M."/>
            <person name="Inwood W."/>
            <person name="Jabbari K."/>
            <person name="Kalanon M."/>
            <person name="Kuras R."/>
            <person name="Lefebvre P.A."/>
            <person name="Lemaire S.D."/>
            <person name="Lobanov A.V."/>
            <person name="Lohr M."/>
            <person name="Manuell A."/>
            <person name="Meier I."/>
            <person name="Mets L."/>
            <person name="Mittag M."/>
            <person name="Mittelmeier T."/>
            <person name="Moroney J.V."/>
            <person name="Moseley J."/>
            <person name="Napoli C."/>
            <person name="Nedelcu A.M."/>
            <person name="Niyogi K."/>
            <person name="Novoselov S.V."/>
            <person name="Paulsen I.T."/>
            <person name="Pazour G."/>
            <person name="Purton S."/>
            <person name="Ral J.P."/>
            <person name="Riano-Pachon D.M."/>
            <person name="Riekhof W."/>
            <person name="Rymarquis L."/>
            <person name="Schroda M."/>
            <person name="Stern D."/>
            <person name="Umen J."/>
            <person name="Willows R."/>
            <person name="Wilson N."/>
            <person name="Zimmer S.L."/>
            <person name="Allmer J."/>
            <person name="Balk J."/>
            <person name="Bisova K."/>
            <person name="Chen C.J."/>
            <person name="Elias M."/>
            <person name="Gendler K."/>
            <person name="Hauser C."/>
            <person name="Lamb M.R."/>
            <person name="Ledford H."/>
            <person name="Long J.C."/>
            <person name="Minagawa J."/>
            <person name="Page M.D."/>
            <person name="Pan J."/>
            <person name="Pootakham W."/>
            <person name="Roje S."/>
            <person name="Rose A."/>
            <person name="Stahlberg E."/>
            <person name="Terauchi A.M."/>
            <person name="Yang P."/>
            <person name="Ball S."/>
            <person name="Bowler C."/>
            <person name="Dieckmann C.L."/>
            <person name="Gladyshev V.N."/>
            <person name="Green P."/>
            <person name="Jorgensen R."/>
            <person name="Mayfield S."/>
            <person name="Mueller-Roeber B."/>
            <person name="Rajamani S."/>
            <person name="Sayre R.T."/>
            <person name="Brokstein P."/>
            <person name="Dubchak I."/>
            <person name="Goodstein D."/>
            <person name="Hornick L."/>
            <person name="Huang Y.W."/>
            <person name="Jhaveri J."/>
            <person name="Luo Y."/>
            <person name="Martinez D."/>
            <person name="Ngau W.C."/>
            <person name="Otillar B."/>
            <person name="Poliakov A."/>
            <person name="Porter A."/>
            <person name="Szajkowski L."/>
            <person name="Werner G."/>
            <person name="Zhou K."/>
            <person name="Grigoriev I.V."/>
            <person name="Rokhsar D.S."/>
            <person name="Grossman A.R."/>
        </authorList>
    </citation>
    <scope>NUCLEOTIDE SEQUENCE [LARGE SCALE GENOMIC DNA]</scope>
    <source>
        <strain evidence="5">CC-503</strain>
    </source>
</reference>
<evidence type="ECO:0000256" key="1">
    <source>
        <dbReference type="ARBA" id="ARBA00010118"/>
    </source>
</evidence>